<dbReference type="InterPro" id="IPR034202">
    <property type="entry name" value="Subtilisin_Carlsberg-like"/>
</dbReference>
<dbReference type="PRINTS" id="PR00723">
    <property type="entry name" value="SUBTILISIN"/>
</dbReference>
<accession>A0A5R9F636</accession>
<dbReference type="Gene3D" id="3.40.50.200">
    <property type="entry name" value="Peptidase S8/S53 domain"/>
    <property type="match status" value="1"/>
</dbReference>
<feature type="active site" description="Charge relay system" evidence="5">
    <location>
        <position position="49"/>
    </location>
</feature>
<dbReference type="InterPro" id="IPR022398">
    <property type="entry name" value="Peptidase_S8_His-AS"/>
</dbReference>
<keyword evidence="9" id="KW-1185">Reference proteome</keyword>
<evidence type="ECO:0000313" key="8">
    <source>
        <dbReference type="EMBL" id="TLS37959.1"/>
    </source>
</evidence>
<dbReference type="RefSeq" id="WP_138125542.1">
    <property type="nucleotide sequence ID" value="NZ_SWLG01000005.1"/>
</dbReference>
<dbReference type="InterPro" id="IPR015500">
    <property type="entry name" value="Peptidase_S8_subtilisin-rel"/>
</dbReference>
<dbReference type="SUPFAM" id="SSF52743">
    <property type="entry name" value="Subtilisin-like"/>
    <property type="match status" value="1"/>
</dbReference>
<keyword evidence="4 5" id="KW-0720">Serine protease</keyword>
<dbReference type="PANTHER" id="PTHR43399:SF4">
    <property type="entry name" value="CELL WALL-ASSOCIATED PROTEASE"/>
    <property type="match status" value="1"/>
</dbReference>
<dbReference type="InterPro" id="IPR023827">
    <property type="entry name" value="Peptidase_S8_Asp-AS"/>
</dbReference>
<protein>
    <submittedName>
        <fullName evidence="8">Serine protease</fullName>
    </submittedName>
</protein>
<dbReference type="OrthoDB" id="9798386at2"/>
<comment type="caution">
    <text evidence="8">The sequence shown here is derived from an EMBL/GenBank/DDBJ whole genome shotgun (WGS) entry which is preliminary data.</text>
</comment>
<evidence type="ECO:0000256" key="5">
    <source>
        <dbReference type="PROSITE-ProRule" id="PRU01240"/>
    </source>
</evidence>
<dbReference type="PROSITE" id="PS00136">
    <property type="entry name" value="SUBTILASE_ASP"/>
    <property type="match status" value="1"/>
</dbReference>
<sequence>MADMRLIPYSVGNVVDEPNEIPEGVRMIKAPSIWKDSDMGEGVVVAVLDTGCQTDHPDLRDRIIGGRNFTSDYGGNPYNFYDNHYHGTHVAGTIAASYNGQGVAGVAPKAKLLILKVVTSDGSSSYQNLIDGINYATNWRGPRGEKVSVMSMSLGGSKDDPDLHKAIKRAVENDLLVVCAAGNEGDGKTGTIERGYPGYYKEVVQVGAVDMKGRLADFTNTNEEVDLVAPGVDVLSTYKDGKYAKLSGTSMATPHVSGAAALLINQFQKENGRKPSEAELYAQLIKRTRSLGMSQRGQGNGLLLLTTGNTPIANRPAARKRAGDMKGKGFVIPAASIDPNN</sequence>
<dbReference type="InterPro" id="IPR036852">
    <property type="entry name" value="Peptidase_S8/S53_dom_sf"/>
</dbReference>
<evidence type="ECO:0000259" key="7">
    <source>
        <dbReference type="Pfam" id="PF00082"/>
    </source>
</evidence>
<proteinExistence type="inferred from homology"/>
<gene>
    <name evidence="8" type="ORF">FCL54_09080</name>
</gene>
<evidence type="ECO:0000256" key="3">
    <source>
        <dbReference type="ARBA" id="ARBA00022801"/>
    </source>
</evidence>
<dbReference type="InterPro" id="IPR000209">
    <property type="entry name" value="Peptidase_S8/S53_dom"/>
</dbReference>
<dbReference type="PANTHER" id="PTHR43399">
    <property type="entry name" value="SUBTILISIN-RELATED"/>
    <property type="match status" value="1"/>
</dbReference>
<dbReference type="GO" id="GO:0006508">
    <property type="term" value="P:proteolysis"/>
    <property type="evidence" value="ECO:0007669"/>
    <property type="project" value="UniProtKB-KW"/>
</dbReference>
<dbReference type="PROSITE" id="PS00138">
    <property type="entry name" value="SUBTILASE_SER"/>
    <property type="match status" value="1"/>
</dbReference>
<evidence type="ECO:0000256" key="6">
    <source>
        <dbReference type="RuleBase" id="RU003355"/>
    </source>
</evidence>
<dbReference type="EMBL" id="SWLG01000005">
    <property type="protein sequence ID" value="TLS37959.1"/>
    <property type="molecule type" value="Genomic_DNA"/>
</dbReference>
<dbReference type="Pfam" id="PF00082">
    <property type="entry name" value="Peptidase_S8"/>
    <property type="match status" value="1"/>
</dbReference>
<dbReference type="PROSITE" id="PS00137">
    <property type="entry name" value="SUBTILASE_HIS"/>
    <property type="match status" value="1"/>
</dbReference>
<organism evidence="8 9">
    <name type="scientific">Exobacillus caeni</name>
    <dbReference type="NCBI Taxonomy" id="2574798"/>
    <lineage>
        <taxon>Bacteria</taxon>
        <taxon>Bacillati</taxon>
        <taxon>Bacillota</taxon>
        <taxon>Bacilli</taxon>
        <taxon>Bacillales</taxon>
        <taxon>Guptibacillaceae</taxon>
        <taxon>Exobacillus</taxon>
    </lineage>
</organism>
<name>A0A5R9F636_9BACL</name>
<dbReference type="InterPro" id="IPR023828">
    <property type="entry name" value="Peptidase_S8_Ser-AS"/>
</dbReference>
<evidence type="ECO:0000256" key="2">
    <source>
        <dbReference type="ARBA" id="ARBA00022670"/>
    </source>
</evidence>
<feature type="domain" description="Peptidase S8/S53" evidence="7">
    <location>
        <begin position="40"/>
        <end position="301"/>
    </location>
</feature>
<dbReference type="InterPro" id="IPR051048">
    <property type="entry name" value="Peptidase_S8/S53_subtilisin"/>
</dbReference>
<dbReference type="AlphaFoldDB" id="A0A5R9F636"/>
<evidence type="ECO:0000313" key="9">
    <source>
        <dbReference type="Proteomes" id="UP000308230"/>
    </source>
</evidence>
<dbReference type="CDD" id="cd07477">
    <property type="entry name" value="Peptidases_S8_Subtilisin_subset"/>
    <property type="match status" value="1"/>
</dbReference>
<evidence type="ECO:0000256" key="1">
    <source>
        <dbReference type="ARBA" id="ARBA00011073"/>
    </source>
</evidence>
<dbReference type="Proteomes" id="UP000308230">
    <property type="component" value="Unassembled WGS sequence"/>
</dbReference>
<evidence type="ECO:0000256" key="4">
    <source>
        <dbReference type="ARBA" id="ARBA00022825"/>
    </source>
</evidence>
<keyword evidence="3 5" id="KW-0378">Hydrolase</keyword>
<dbReference type="GO" id="GO:0004252">
    <property type="term" value="F:serine-type endopeptidase activity"/>
    <property type="evidence" value="ECO:0007669"/>
    <property type="project" value="UniProtKB-UniRule"/>
</dbReference>
<feature type="active site" description="Charge relay system" evidence="5">
    <location>
        <position position="250"/>
    </location>
</feature>
<feature type="active site" description="Charge relay system" evidence="5">
    <location>
        <position position="86"/>
    </location>
</feature>
<reference evidence="8 9" key="1">
    <citation type="submission" date="2019-04" db="EMBL/GenBank/DDBJ databases">
        <title>Bacillus caeni sp. nov., a bacterium isolated from mangrove sediment.</title>
        <authorList>
            <person name="Huang H."/>
            <person name="Mo K."/>
            <person name="Hu Y."/>
        </authorList>
    </citation>
    <scope>NUCLEOTIDE SEQUENCE [LARGE SCALE GENOMIC DNA]</scope>
    <source>
        <strain evidence="8 9">HB172195</strain>
    </source>
</reference>
<comment type="similarity">
    <text evidence="1 5 6">Belongs to the peptidase S8 family.</text>
</comment>
<dbReference type="PROSITE" id="PS51892">
    <property type="entry name" value="SUBTILASE"/>
    <property type="match status" value="1"/>
</dbReference>
<keyword evidence="2 5" id="KW-0645">Protease</keyword>